<accession>A0A2Z7AQL3</accession>
<proteinExistence type="predicted"/>
<evidence type="ECO:0000313" key="3">
    <source>
        <dbReference type="Proteomes" id="UP000250235"/>
    </source>
</evidence>
<organism evidence="2 3">
    <name type="scientific">Dorcoceras hygrometricum</name>
    <dbReference type="NCBI Taxonomy" id="472368"/>
    <lineage>
        <taxon>Eukaryota</taxon>
        <taxon>Viridiplantae</taxon>
        <taxon>Streptophyta</taxon>
        <taxon>Embryophyta</taxon>
        <taxon>Tracheophyta</taxon>
        <taxon>Spermatophyta</taxon>
        <taxon>Magnoliopsida</taxon>
        <taxon>eudicotyledons</taxon>
        <taxon>Gunneridae</taxon>
        <taxon>Pentapetalae</taxon>
        <taxon>asterids</taxon>
        <taxon>lamiids</taxon>
        <taxon>Lamiales</taxon>
        <taxon>Gesneriaceae</taxon>
        <taxon>Didymocarpoideae</taxon>
        <taxon>Trichosporeae</taxon>
        <taxon>Loxocarpinae</taxon>
        <taxon>Dorcoceras</taxon>
    </lineage>
</organism>
<feature type="compositionally biased region" description="Acidic residues" evidence="1">
    <location>
        <begin position="127"/>
        <end position="143"/>
    </location>
</feature>
<gene>
    <name evidence="2" type="ORF">F511_17662</name>
</gene>
<sequence>MDSVGVFLYFGGDIVVANGSVEYSISHRRPMRVPRSINLFDLVELHVSDGGGFNQAGTSTYDVFHEPQFYVPQVIEGLRNISLEHGSGSRDQHFTGENEYFDTNTADSETEVASPDQGDANTHVDNIDTEPDTSSDESDEEPADAEHEDIMHEGTSSSPVQGETSQRQVTPFLSSTHEMPSFFTTVLGEEISDSIGVPSGRTSYCNTARGELSVNMMFMLE</sequence>
<dbReference type="AlphaFoldDB" id="A0A2Z7AQL3"/>
<feature type="compositionally biased region" description="Polar residues" evidence="1">
    <location>
        <begin position="154"/>
        <end position="175"/>
    </location>
</feature>
<reference evidence="2 3" key="1">
    <citation type="journal article" date="2015" name="Proc. Natl. Acad. Sci. U.S.A.">
        <title>The resurrection genome of Boea hygrometrica: A blueprint for survival of dehydration.</title>
        <authorList>
            <person name="Xiao L."/>
            <person name="Yang G."/>
            <person name="Zhang L."/>
            <person name="Yang X."/>
            <person name="Zhao S."/>
            <person name="Ji Z."/>
            <person name="Zhou Q."/>
            <person name="Hu M."/>
            <person name="Wang Y."/>
            <person name="Chen M."/>
            <person name="Xu Y."/>
            <person name="Jin H."/>
            <person name="Xiao X."/>
            <person name="Hu G."/>
            <person name="Bao F."/>
            <person name="Hu Y."/>
            <person name="Wan P."/>
            <person name="Li L."/>
            <person name="Deng X."/>
            <person name="Kuang T."/>
            <person name="Xiang C."/>
            <person name="Zhu J.K."/>
            <person name="Oliver M.J."/>
            <person name="He Y."/>
        </authorList>
    </citation>
    <scope>NUCLEOTIDE SEQUENCE [LARGE SCALE GENOMIC DNA]</scope>
    <source>
        <strain evidence="3">cv. XS01</strain>
    </source>
</reference>
<feature type="region of interest" description="Disordered" evidence="1">
    <location>
        <begin position="106"/>
        <end position="175"/>
    </location>
</feature>
<dbReference type="Proteomes" id="UP000250235">
    <property type="component" value="Unassembled WGS sequence"/>
</dbReference>
<evidence type="ECO:0000313" key="2">
    <source>
        <dbReference type="EMBL" id="KZV21637.1"/>
    </source>
</evidence>
<evidence type="ECO:0000256" key="1">
    <source>
        <dbReference type="SAM" id="MobiDB-lite"/>
    </source>
</evidence>
<keyword evidence="3" id="KW-1185">Reference proteome</keyword>
<protein>
    <submittedName>
        <fullName evidence="2">Uncharacterized protein</fullName>
    </submittedName>
</protein>
<dbReference type="EMBL" id="KV014880">
    <property type="protein sequence ID" value="KZV21637.1"/>
    <property type="molecule type" value="Genomic_DNA"/>
</dbReference>
<name>A0A2Z7AQL3_9LAMI</name>